<evidence type="ECO:0000313" key="4">
    <source>
        <dbReference type="Proteomes" id="UP000749559"/>
    </source>
</evidence>
<dbReference type="PANTHER" id="PTHR43841:SF3">
    <property type="entry name" value="(3R)-HYDROXYACYL-ACP DEHYDRATASE SUBUNIT HADB"/>
    <property type="match status" value="1"/>
</dbReference>
<feature type="non-terminal residue" evidence="3">
    <location>
        <position position="1"/>
    </location>
</feature>
<dbReference type="Pfam" id="PF01575">
    <property type="entry name" value="MaoC_dehydratas"/>
    <property type="match status" value="1"/>
</dbReference>
<accession>A0A8S4MXQ6</accession>
<dbReference type="CDD" id="cd03441">
    <property type="entry name" value="R_hydratase_like"/>
    <property type="match status" value="1"/>
</dbReference>
<feature type="transmembrane region" description="Helical" evidence="1">
    <location>
        <begin position="16"/>
        <end position="36"/>
    </location>
</feature>
<sequence length="298" mass="34367">EPRSNMEFVVAEISKLFQILTIFTILVLIYKLYIIVDTDFYYYTYSGAPPLWKMMFKAFYRSLCKSLQSERFENFANEDEVQSQVQRLYPVVARNCRIDENNLMQYMRICGTLQESKQRIPACYLETLFLGPIFELVSSKNFLFSPLGLIHMKQTITVHRSLDVLLTQPFDLQVALTQYTHTDRGIETTLKLKVLDKSEVCVWEGDVVFLTRNKHSSQSGGHRIRNQTAEEEGSCVEVHVPSKTGVDYAHVSSDWNPHHLWTWTARPLGYKQPIAHGMWTLARTMAVLGSSDITVKPP</sequence>
<proteinExistence type="predicted"/>
<dbReference type="InterPro" id="IPR002539">
    <property type="entry name" value="MaoC-like_dom"/>
</dbReference>
<keyword evidence="1" id="KW-0472">Membrane</keyword>
<evidence type="ECO:0000256" key="1">
    <source>
        <dbReference type="SAM" id="Phobius"/>
    </source>
</evidence>
<dbReference type="Proteomes" id="UP000749559">
    <property type="component" value="Unassembled WGS sequence"/>
</dbReference>
<feature type="domain" description="MaoC-like" evidence="2">
    <location>
        <begin position="237"/>
        <end position="286"/>
    </location>
</feature>
<dbReference type="EMBL" id="CAIIXF020000001">
    <property type="protein sequence ID" value="CAH1773582.1"/>
    <property type="molecule type" value="Genomic_DNA"/>
</dbReference>
<dbReference type="Gene3D" id="3.10.129.10">
    <property type="entry name" value="Hotdog Thioesterase"/>
    <property type="match status" value="1"/>
</dbReference>
<name>A0A8S4MXQ6_OWEFU</name>
<dbReference type="AlphaFoldDB" id="A0A8S4MXQ6"/>
<gene>
    <name evidence="3" type="ORF">OFUS_LOCUS1160</name>
</gene>
<keyword evidence="4" id="KW-1185">Reference proteome</keyword>
<dbReference type="OrthoDB" id="533830at2759"/>
<evidence type="ECO:0000313" key="3">
    <source>
        <dbReference type="EMBL" id="CAH1773582.1"/>
    </source>
</evidence>
<keyword evidence="1" id="KW-0812">Transmembrane</keyword>
<reference evidence="3" key="1">
    <citation type="submission" date="2022-03" db="EMBL/GenBank/DDBJ databases">
        <authorList>
            <person name="Martin C."/>
        </authorList>
    </citation>
    <scope>NUCLEOTIDE SEQUENCE</scope>
</reference>
<organism evidence="3 4">
    <name type="scientific">Owenia fusiformis</name>
    <name type="common">Polychaete worm</name>
    <dbReference type="NCBI Taxonomy" id="6347"/>
    <lineage>
        <taxon>Eukaryota</taxon>
        <taxon>Metazoa</taxon>
        <taxon>Spiralia</taxon>
        <taxon>Lophotrochozoa</taxon>
        <taxon>Annelida</taxon>
        <taxon>Polychaeta</taxon>
        <taxon>Sedentaria</taxon>
        <taxon>Canalipalpata</taxon>
        <taxon>Sabellida</taxon>
        <taxon>Oweniida</taxon>
        <taxon>Oweniidae</taxon>
        <taxon>Owenia</taxon>
    </lineage>
</organism>
<protein>
    <recommendedName>
        <fullName evidence="2">MaoC-like domain-containing protein</fullName>
    </recommendedName>
</protein>
<feature type="non-terminal residue" evidence="3">
    <location>
        <position position="298"/>
    </location>
</feature>
<dbReference type="InterPro" id="IPR029069">
    <property type="entry name" value="HotDog_dom_sf"/>
</dbReference>
<keyword evidence="1" id="KW-1133">Transmembrane helix</keyword>
<dbReference type="SUPFAM" id="SSF54637">
    <property type="entry name" value="Thioesterase/thiol ester dehydrase-isomerase"/>
    <property type="match status" value="1"/>
</dbReference>
<evidence type="ECO:0000259" key="2">
    <source>
        <dbReference type="Pfam" id="PF01575"/>
    </source>
</evidence>
<dbReference type="PANTHER" id="PTHR43841">
    <property type="entry name" value="3-HYDROXYACYL-THIOESTER DEHYDRATASE HTDX-RELATED"/>
    <property type="match status" value="1"/>
</dbReference>
<comment type="caution">
    <text evidence="3">The sequence shown here is derived from an EMBL/GenBank/DDBJ whole genome shotgun (WGS) entry which is preliminary data.</text>
</comment>
<dbReference type="GO" id="GO:0018812">
    <property type="term" value="F:3-hydroxyacyl-CoA dehydratase activity"/>
    <property type="evidence" value="ECO:0007669"/>
    <property type="project" value="UniProtKB-ARBA"/>
</dbReference>